<evidence type="ECO:0000313" key="3">
    <source>
        <dbReference type="Proteomes" id="UP000070255"/>
    </source>
</evidence>
<feature type="compositionally biased region" description="Basic residues" evidence="1">
    <location>
        <begin position="25"/>
        <end position="37"/>
    </location>
</feature>
<evidence type="ECO:0000256" key="1">
    <source>
        <dbReference type="SAM" id="MobiDB-lite"/>
    </source>
</evidence>
<dbReference type="EMBL" id="LNJQ01000001">
    <property type="protein sequence ID" value="KWZ42671.1"/>
    <property type="molecule type" value="Genomic_DNA"/>
</dbReference>
<dbReference type="Proteomes" id="UP000070255">
    <property type="component" value="Unassembled WGS sequence"/>
</dbReference>
<evidence type="ECO:0000313" key="2">
    <source>
        <dbReference type="EMBL" id="KWZ42671.1"/>
    </source>
</evidence>
<proteinExistence type="predicted"/>
<feature type="compositionally biased region" description="Low complexity" evidence="1">
    <location>
        <begin position="46"/>
        <end position="57"/>
    </location>
</feature>
<organism evidence="2 3">
    <name type="scientific">Burkholderia savannae</name>
    <dbReference type="NCBI Taxonomy" id="1637837"/>
    <lineage>
        <taxon>Bacteria</taxon>
        <taxon>Pseudomonadati</taxon>
        <taxon>Pseudomonadota</taxon>
        <taxon>Betaproteobacteria</taxon>
        <taxon>Burkholderiales</taxon>
        <taxon>Burkholderiaceae</taxon>
        <taxon>Burkholderia</taxon>
        <taxon>pseudomallei group</taxon>
    </lineage>
</organism>
<protein>
    <submittedName>
        <fullName evidence="2">Uncharacterized protein</fullName>
    </submittedName>
</protein>
<gene>
    <name evidence="2" type="ORF">WS72_07175</name>
</gene>
<name>A0ABR5TCU6_9BURK</name>
<feature type="region of interest" description="Disordered" evidence="1">
    <location>
        <begin position="25"/>
        <end position="79"/>
    </location>
</feature>
<keyword evidence="3" id="KW-1185">Reference proteome</keyword>
<sequence>MHAMIGIADKVAGALAQMPLTVPRDKRRSAHNGRGIRIRATGCRTASARAGSRSSAAKQNRPREKPNNARRCALATCAG</sequence>
<reference evidence="2 3" key="1">
    <citation type="submission" date="2015-11" db="EMBL/GenBank/DDBJ databases">
        <authorList>
            <person name="Sahl J."/>
            <person name="Wagner D."/>
            <person name="Keim P."/>
        </authorList>
    </citation>
    <scope>NUCLEOTIDE SEQUENCE [LARGE SCALE GENOMIC DNA]</scope>
    <source>
        <strain evidence="2 3">BDU18</strain>
    </source>
</reference>
<comment type="caution">
    <text evidence="2">The sequence shown here is derived from an EMBL/GenBank/DDBJ whole genome shotgun (WGS) entry which is preliminary data.</text>
</comment>
<accession>A0ABR5TCU6</accession>